<dbReference type="InterPro" id="IPR008920">
    <property type="entry name" value="TF_FadR/GntR_C"/>
</dbReference>
<evidence type="ECO:0000256" key="2">
    <source>
        <dbReference type="ARBA" id="ARBA00023125"/>
    </source>
</evidence>
<evidence type="ECO:0000313" key="5">
    <source>
        <dbReference type="EMBL" id="MDT0263472.1"/>
    </source>
</evidence>
<reference evidence="6" key="1">
    <citation type="submission" date="2023-07" db="EMBL/GenBank/DDBJ databases">
        <title>30 novel species of actinomycetes from the DSMZ collection.</title>
        <authorList>
            <person name="Nouioui I."/>
        </authorList>
    </citation>
    <scope>NUCLEOTIDE SEQUENCE [LARGE SCALE GENOMIC DNA]</scope>
    <source>
        <strain evidence="6">DSM 44399</strain>
    </source>
</reference>
<dbReference type="InterPro" id="IPR011711">
    <property type="entry name" value="GntR_C"/>
</dbReference>
<dbReference type="Pfam" id="PF07729">
    <property type="entry name" value="FCD"/>
    <property type="match status" value="1"/>
</dbReference>
<keyword evidence="3" id="KW-0804">Transcription</keyword>
<dbReference type="Gene3D" id="1.20.120.530">
    <property type="entry name" value="GntR ligand-binding domain-like"/>
    <property type="match status" value="1"/>
</dbReference>
<feature type="domain" description="HTH gntR-type" evidence="4">
    <location>
        <begin position="17"/>
        <end position="84"/>
    </location>
</feature>
<sequence>MSSNAGEQAGRGILRHRSLPESVHEILRSRILNNELPAGTPLIELNLADEFGVSRTTVRAALRELQGERLVEVQPRRQTIVTRMSAEDVVEACYARYVLESAGLAEVWDSVRSGLVADMTEAIGVMELAADKADLAGIVEADIELHRLIVQASGHPRLVEMWSTLNGQMGALMRSSLDRQGIDMAEAVLRHTKLLTAFRRKDPAVAKAALHEHYLSPTHG</sequence>
<evidence type="ECO:0000256" key="1">
    <source>
        <dbReference type="ARBA" id="ARBA00023015"/>
    </source>
</evidence>
<dbReference type="Pfam" id="PF00392">
    <property type="entry name" value="GntR"/>
    <property type="match status" value="1"/>
</dbReference>
<evidence type="ECO:0000256" key="3">
    <source>
        <dbReference type="ARBA" id="ARBA00023163"/>
    </source>
</evidence>
<dbReference type="Proteomes" id="UP001183176">
    <property type="component" value="Unassembled WGS sequence"/>
</dbReference>
<dbReference type="PANTHER" id="PTHR43537:SF24">
    <property type="entry name" value="GLUCONATE OPERON TRANSCRIPTIONAL REPRESSOR"/>
    <property type="match status" value="1"/>
</dbReference>
<keyword evidence="1" id="KW-0805">Transcription regulation</keyword>
<organism evidence="5 6">
    <name type="scientific">Jatrophihabitans lederbergiae</name>
    <dbReference type="NCBI Taxonomy" id="3075547"/>
    <lineage>
        <taxon>Bacteria</taxon>
        <taxon>Bacillati</taxon>
        <taxon>Actinomycetota</taxon>
        <taxon>Actinomycetes</taxon>
        <taxon>Jatrophihabitantales</taxon>
        <taxon>Jatrophihabitantaceae</taxon>
        <taxon>Jatrophihabitans</taxon>
    </lineage>
</organism>
<dbReference type="PROSITE" id="PS50949">
    <property type="entry name" value="HTH_GNTR"/>
    <property type="match status" value="1"/>
</dbReference>
<evidence type="ECO:0000259" key="4">
    <source>
        <dbReference type="PROSITE" id="PS50949"/>
    </source>
</evidence>
<dbReference type="CDD" id="cd07377">
    <property type="entry name" value="WHTH_GntR"/>
    <property type="match status" value="1"/>
</dbReference>
<keyword evidence="2" id="KW-0238">DNA-binding</keyword>
<dbReference type="RefSeq" id="WP_311424618.1">
    <property type="nucleotide sequence ID" value="NZ_JAVREH010000040.1"/>
</dbReference>
<dbReference type="InterPro" id="IPR000524">
    <property type="entry name" value="Tscrpt_reg_HTH_GntR"/>
</dbReference>
<name>A0ABU2JEQ3_9ACTN</name>
<dbReference type="PANTHER" id="PTHR43537">
    <property type="entry name" value="TRANSCRIPTIONAL REGULATOR, GNTR FAMILY"/>
    <property type="match status" value="1"/>
</dbReference>
<accession>A0ABU2JEQ3</accession>
<dbReference type="SUPFAM" id="SSF48008">
    <property type="entry name" value="GntR ligand-binding domain-like"/>
    <property type="match status" value="1"/>
</dbReference>
<dbReference type="Gene3D" id="1.10.10.10">
    <property type="entry name" value="Winged helix-like DNA-binding domain superfamily/Winged helix DNA-binding domain"/>
    <property type="match status" value="1"/>
</dbReference>
<proteinExistence type="predicted"/>
<protein>
    <submittedName>
        <fullName evidence="5">GntR family transcriptional regulator</fullName>
    </submittedName>
</protein>
<keyword evidence="6" id="KW-1185">Reference proteome</keyword>
<dbReference type="SMART" id="SM00345">
    <property type="entry name" value="HTH_GNTR"/>
    <property type="match status" value="1"/>
</dbReference>
<dbReference type="SMART" id="SM00895">
    <property type="entry name" value="FCD"/>
    <property type="match status" value="1"/>
</dbReference>
<gene>
    <name evidence="5" type="ORF">RM423_18985</name>
</gene>
<dbReference type="EMBL" id="JAVREH010000040">
    <property type="protein sequence ID" value="MDT0263472.1"/>
    <property type="molecule type" value="Genomic_DNA"/>
</dbReference>
<dbReference type="InterPro" id="IPR036390">
    <property type="entry name" value="WH_DNA-bd_sf"/>
</dbReference>
<comment type="caution">
    <text evidence="5">The sequence shown here is derived from an EMBL/GenBank/DDBJ whole genome shotgun (WGS) entry which is preliminary data.</text>
</comment>
<evidence type="ECO:0000313" key="6">
    <source>
        <dbReference type="Proteomes" id="UP001183176"/>
    </source>
</evidence>
<dbReference type="InterPro" id="IPR036388">
    <property type="entry name" value="WH-like_DNA-bd_sf"/>
</dbReference>
<dbReference type="SUPFAM" id="SSF46785">
    <property type="entry name" value="Winged helix' DNA-binding domain"/>
    <property type="match status" value="1"/>
</dbReference>